<evidence type="ECO:0000313" key="2">
    <source>
        <dbReference type="Proteomes" id="UP000217154"/>
    </source>
</evidence>
<dbReference type="EMBL" id="CP023284">
    <property type="protein sequence ID" value="ATA53136.1"/>
    <property type="molecule type" value="Genomic_DNA"/>
</dbReference>
<protein>
    <submittedName>
        <fullName evidence="1">Uncharacterized protein</fullName>
    </submittedName>
</protein>
<dbReference type="KEGG" id="vbo:CKY39_07870"/>
<name>A0A250DFM1_9BURK</name>
<organism evidence="1 2">
    <name type="scientific">Variovorax boronicumulans</name>
    <dbReference type="NCBI Taxonomy" id="436515"/>
    <lineage>
        <taxon>Bacteria</taxon>
        <taxon>Pseudomonadati</taxon>
        <taxon>Pseudomonadota</taxon>
        <taxon>Betaproteobacteria</taxon>
        <taxon>Burkholderiales</taxon>
        <taxon>Comamonadaceae</taxon>
        <taxon>Variovorax</taxon>
    </lineage>
</organism>
<dbReference type="Proteomes" id="UP000217154">
    <property type="component" value="Chromosome"/>
</dbReference>
<proteinExistence type="predicted"/>
<dbReference type="AlphaFoldDB" id="A0A250DFM1"/>
<reference evidence="1 2" key="1">
    <citation type="submission" date="2017-09" db="EMBL/GenBank/DDBJ databases">
        <title>The diverse metabolic capabilities of V. boronicumulans make it an excellent choice for continued studies on novel biodegradation.</title>
        <authorList>
            <person name="Sun S."/>
        </authorList>
    </citation>
    <scope>NUCLEOTIDE SEQUENCE [LARGE SCALE GENOMIC DNA]</scope>
    <source>
        <strain evidence="1 2">J1</strain>
    </source>
</reference>
<sequence>MSNHFQRHETVPAYTRDLASKDQIKWSAEFDVPAIGEDIVIRINGIGRAKVVGYATHGGYLGVMSVPFSPPDWWVRQNGPPTLDNAALAFGAEIALLSSGEAP</sequence>
<accession>A0A250DFM1</accession>
<dbReference type="RefSeq" id="WP_095744012.1">
    <property type="nucleotide sequence ID" value="NZ_CP023284.1"/>
</dbReference>
<gene>
    <name evidence="1" type="ORF">CKY39_07870</name>
</gene>
<evidence type="ECO:0000313" key="1">
    <source>
        <dbReference type="EMBL" id="ATA53136.1"/>
    </source>
</evidence>